<keyword evidence="3" id="KW-1185">Reference proteome</keyword>
<accession>A0ABV0N8V5</accession>
<dbReference type="Proteomes" id="UP001476798">
    <property type="component" value="Unassembled WGS sequence"/>
</dbReference>
<evidence type="ECO:0000313" key="3">
    <source>
        <dbReference type="Proteomes" id="UP001476798"/>
    </source>
</evidence>
<reference evidence="2 3" key="1">
    <citation type="submission" date="2021-06" db="EMBL/GenBank/DDBJ databases">
        <authorList>
            <person name="Palmer J.M."/>
        </authorList>
    </citation>
    <scope>NUCLEOTIDE SEQUENCE [LARGE SCALE GENOMIC DNA]</scope>
    <source>
        <strain evidence="2 3">GA_2019</strain>
        <tissue evidence="2">Muscle</tissue>
    </source>
</reference>
<evidence type="ECO:0008006" key="4">
    <source>
        <dbReference type="Google" id="ProtNLM"/>
    </source>
</evidence>
<comment type="caution">
    <text evidence="2">The sequence shown here is derived from an EMBL/GenBank/DDBJ whole genome shotgun (WGS) entry which is preliminary data.</text>
</comment>
<sequence length="52" mass="5436">SPALTSTVKRRSRLPASGRSSQSFTDPKAIRAKANRATPVGRSASCYATPSS</sequence>
<feature type="non-terminal residue" evidence="2">
    <location>
        <position position="52"/>
    </location>
</feature>
<evidence type="ECO:0000256" key="1">
    <source>
        <dbReference type="SAM" id="MobiDB-lite"/>
    </source>
</evidence>
<feature type="non-terminal residue" evidence="2">
    <location>
        <position position="1"/>
    </location>
</feature>
<dbReference type="EMBL" id="JAHRIO010030399">
    <property type="protein sequence ID" value="MEQ2167825.1"/>
    <property type="molecule type" value="Genomic_DNA"/>
</dbReference>
<name>A0ABV0N8V5_9TELE</name>
<gene>
    <name evidence="2" type="ORF">GOODEAATRI_007948</name>
</gene>
<organism evidence="2 3">
    <name type="scientific">Goodea atripinnis</name>
    <dbReference type="NCBI Taxonomy" id="208336"/>
    <lineage>
        <taxon>Eukaryota</taxon>
        <taxon>Metazoa</taxon>
        <taxon>Chordata</taxon>
        <taxon>Craniata</taxon>
        <taxon>Vertebrata</taxon>
        <taxon>Euteleostomi</taxon>
        <taxon>Actinopterygii</taxon>
        <taxon>Neopterygii</taxon>
        <taxon>Teleostei</taxon>
        <taxon>Neoteleostei</taxon>
        <taxon>Acanthomorphata</taxon>
        <taxon>Ovalentaria</taxon>
        <taxon>Atherinomorphae</taxon>
        <taxon>Cyprinodontiformes</taxon>
        <taxon>Goodeidae</taxon>
        <taxon>Goodea</taxon>
    </lineage>
</organism>
<proteinExistence type="predicted"/>
<evidence type="ECO:0000313" key="2">
    <source>
        <dbReference type="EMBL" id="MEQ2167825.1"/>
    </source>
</evidence>
<protein>
    <recommendedName>
        <fullName evidence="4">Proteophosphoglycan 5</fullName>
    </recommendedName>
</protein>
<feature type="region of interest" description="Disordered" evidence="1">
    <location>
        <begin position="1"/>
        <end position="52"/>
    </location>
</feature>